<dbReference type="OrthoDB" id="2769928at2"/>
<dbReference type="AlphaFoldDB" id="A0A552UHP6"/>
<gene>
    <name evidence="1" type="ORF">FMM06_06310</name>
</gene>
<dbReference type="PANTHER" id="PTHR38436:SF1">
    <property type="entry name" value="ESTER CYCLASE"/>
    <property type="match status" value="1"/>
</dbReference>
<dbReference type="EMBL" id="VJWA01000001">
    <property type="protein sequence ID" value="TRW17746.1"/>
    <property type="molecule type" value="Genomic_DNA"/>
</dbReference>
<reference evidence="1 2" key="1">
    <citation type="submission" date="2019-07" db="EMBL/GenBank/DDBJ databases">
        <title>Novel species isolated from glacier.</title>
        <authorList>
            <person name="Liu Q."/>
            <person name="Xin Y.-H."/>
        </authorList>
    </citation>
    <scope>NUCLEOTIDE SEQUENCE [LARGE SCALE GENOMIC DNA]</scope>
    <source>
        <strain evidence="1 2">LB1R16</strain>
    </source>
</reference>
<proteinExistence type="predicted"/>
<comment type="caution">
    <text evidence="1">The sequence shown here is derived from an EMBL/GenBank/DDBJ whole genome shotgun (WGS) entry which is preliminary data.</text>
</comment>
<evidence type="ECO:0000313" key="1">
    <source>
        <dbReference type="EMBL" id="TRW17746.1"/>
    </source>
</evidence>
<dbReference type="RefSeq" id="WP_144236438.1">
    <property type="nucleotide sequence ID" value="NZ_VJWA01000001.1"/>
</dbReference>
<dbReference type="GO" id="GO:0030638">
    <property type="term" value="P:polyketide metabolic process"/>
    <property type="evidence" value="ECO:0007669"/>
    <property type="project" value="InterPro"/>
</dbReference>
<name>A0A552UHP6_9SPHN</name>
<dbReference type="Gene3D" id="3.10.450.50">
    <property type="match status" value="2"/>
</dbReference>
<organism evidence="1 2">
    <name type="scientific">Glacieibacterium frigidum</name>
    <dbReference type="NCBI Taxonomy" id="2593303"/>
    <lineage>
        <taxon>Bacteria</taxon>
        <taxon>Pseudomonadati</taxon>
        <taxon>Pseudomonadota</taxon>
        <taxon>Alphaproteobacteria</taxon>
        <taxon>Sphingomonadales</taxon>
        <taxon>Sphingosinicellaceae</taxon>
        <taxon>Glacieibacterium</taxon>
    </lineage>
</organism>
<dbReference type="InterPro" id="IPR032710">
    <property type="entry name" value="NTF2-like_dom_sf"/>
</dbReference>
<dbReference type="Pfam" id="PF07366">
    <property type="entry name" value="SnoaL"/>
    <property type="match status" value="1"/>
</dbReference>
<dbReference type="SUPFAM" id="SSF54427">
    <property type="entry name" value="NTF2-like"/>
    <property type="match status" value="2"/>
</dbReference>
<keyword evidence="2" id="KW-1185">Reference proteome</keyword>
<dbReference type="InterPro" id="IPR009959">
    <property type="entry name" value="Cyclase_SnoaL-like"/>
</dbReference>
<dbReference type="Proteomes" id="UP000317894">
    <property type="component" value="Unassembled WGS sequence"/>
</dbReference>
<sequence>MTWDALPEVLSPVGRPIADVLAEGPRRQDLPGFQPVYRDFVDYIMRCTHRIWEEKNIGLCRTHYGADVVMHTLNGPARGAEAVVQGTIQSLAMSSDRQVIGEDVIWSDDGLADGGRLYSSHRITSQMTHMGDDAMLGAASWRGIGVTTIADCACRENRIVEEWLVRDNWRALAQVGGDPWAVAQEWAAVDREGDQSRHDWRTAAIAAVRGADCAIPDGHPAEAPAAMLRAAFRDDQYGDAAAALSPACEVRWPSNRHGYGRGYWIGCATQLRAMLHDAAVRIEHVAARPLPHGDTAVALRWSLTGVHRGPGLWGLGTGREILILAVSHYRLRGGRIVEDVTVFDELAVLRQVARGLGA</sequence>
<dbReference type="PANTHER" id="PTHR38436">
    <property type="entry name" value="POLYKETIDE CYCLASE SNOAL-LIKE DOMAIN"/>
    <property type="match status" value="1"/>
</dbReference>
<protein>
    <submittedName>
        <fullName evidence="1">Ester cyclase</fullName>
    </submittedName>
</protein>
<evidence type="ECO:0000313" key="2">
    <source>
        <dbReference type="Proteomes" id="UP000317894"/>
    </source>
</evidence>
<accession>A0A552UHP6</accession>